<organism evidence="2">
    <name type="scientific">Chelativorans sp. (strain BNC1)</name>
    <dbReference type="NCBI Taxonomy" id="266779"/>
    <lineage>
        <taxon>Bacteria</taxon>
        <taxon>Pseudomonadati</taxon>
        <taxon>Pseudomonadota</taxon>
        <taxon>Alphaproteobacteria</taxon>
        <taxon>Hyphomicrobiales</taxon>
        <taxon>Phyllobacteriaceae</taxon>
        <taxon>Chelativorans</taxon>
    </lineage>
</organism>
<gene>
    <name evidence="2" type="ordered locus">Meso_0210</name>
</gene>
<dbReference type="EMBL" id="CP000390">
    <property type="protein sequence ID" value="ABG61615.1"/>
    <property type="molecule type" value="Genomic_DNA"/>
</dbReference>
<dbReference type="SUPFAM" id="SSF51306">
    <property type="entry name" value="LexA/Signal peptidase"/>
    <property type="match status" value="1"/>
</dbReference>
<dbReference type="AlphaFoldDB" id="Q11LW0"/>
<reference evidence="2" key="1">
    <citation type="submission" date="2006-06" db="EMBL/GenBank/DDBJ databases">
        <title>Complete sequence of chromosome of Chelativorans sp. BNC1.</title>
        <authorList>
            <consortium name="US DOE Joint Genome Institute"/>
            <person name="Copeland A."/>
            <person name="Lucas S."/>
            <person name="Lapidus A."/>
            <person name="Barry K."/>
            <person name="Detter J.C."/>
            <person name="Glavina del Rio T."/>
            <person name="Hammon N."/>
            <person name="Israni S."/>
            <person name="Dalin E."/>
            <person name="Tice H."/>
            <person name="Pitluck S."/>
            <person name="Chertkov O."/>
            <person name="Brettin T."/>
            <person name="Bruce D."/>
            <person name="Han C."/>
            <person name="Tapia R."/>
            <person name="Gilna P."/>
            <person name="Schmutz J."/>
            <person name="Larimer F."/>
            <person name="Land M."/>
            <person name="Hauser L."/>
            <person name="Kyrpides N."/>
            <person name="Mikhailova N."/>
            <person name="Richardson P."/>
        </authorList>
    </citation>
    <scope>NUCLEOTIDE SEQUENCE</scope>
    <source>
        <strain evidence="2">BNC1</strain>
    </source>
</reference>
<accession>Q11LW0</accession>
<dbReference type="eggNOG" id="COG1974">
    <property type="taxonomic scope" value="Bacteria"/>
</dbReference>
<dbReference type="Pfam" id="PF00717">
    <property type="entry name" value="Peptidase_S24"/>
    <property type="match status" value="1"/>
</dbReference>
<dbReference type="HOGENOM" id="CLU_067783_0_0_5"/>
<dbReference type="OrthoDB" id="7984422at2"/>
<dbReference type="InterPro" id="IPR010982">
    <property type="entry name" value="Lambda_DNA-bd_dom_sf"/>
</dbReference>
<dbReference type="GO" id="GO:0003677">
    <property type="term" value="F:DNA binding"/>
    <property type="evidence" value="ECO:0007669"/>
    <property type="project" value="InterPro"/>
</dbReference>
<sequence length="218" mass="24001">MPKLTPEKLAEAIRDAGFTAARLSREIGRDKDYVRDYLIGRKRSLKAEDLEKIAEKLGGDLNEPSTLKEVALENDLSEMPVIGTIRAGAWIETYMLEHDDQGTIPVAKDRRFLHAKQYALAVAGDSMDLEAPDGSFVVCVDFGDSGLTLKPGMLVHVEAMEHGKSETTLKKVSFENGKTVLHPRSSNPIYKPLILGGDEAFYVVVKGVVLSVFNPKFP</sequence>
<protein>
    <submittedName>
        <fullName evidence="2">Putative prophage repressor</fullName>
    </submittedName>
</protein>
<dbReference type="KEGG" id="mes:Meso_0210"/>
<dbReference type="STRING" id="266779.Meso_0210"/>
<evidence type="ECO:0000259" key="1">
    <source>
        <dbReference type="Pfam" id="PF00717"/>
    </source>
</evidence>
<dbReference type="SUPFAM" id="SSF47413">
    <property type="entry name" value="lambda repressor-like DNA-binding domains"/>
    <property type="match status" value="1"/>
</dbReference>
<dbReference type="InterPro" id="IPR036286">
    <property type="entry name" value="LexA/Signal_pep-like_sf"/>
</dbReference>
<name>Q11LW0_CHESB</name>
<proteinExistence type="predicted"/>
<evidence type="ECO:0000313" key="2">
    <source>
        <dbReference type="EMBL" id="ABG61615.1"/>
    </source>
</evidence>
<dbReference type="InterPro" id="IPR015927">
    <property type="entry name" value="Peptidase_S24_S26A/B/C"/>
</dbReference>
<dbReference type="Gene3D" id="2.10.109.10">
    <property type="entry name" value="Umud Fragment, subunit A"/>
    <property type="match status" value="1"/>
</dbReference>
<feature type="domain" description="Peptidase S24/S26A/S26B/S26C" evidence="1">
    <location>
        <begin position="80"/>
        <end position="204"/>
    </location>
</feature>